<dbReference type="Proteomes" id="UP000798662">
    <property type="component" value="Chromosome 1"/>
</dbReference>
<keyword evidence="2" id="KW-1185">Reference proteome</keyword>
<gene>
    <name evidence="1" type="ORF">I4F81_003211</name>
</gene>
<proteinExistence type="predicted"/>
<accession>A0ACC3BSN8</accession>
<evidence type="ECO:0000313" key="2">
    <source>
        <dbReference type="Proteomes" id="UP000798662"/>
    </source>
</evidence>
<name>A0ACC3BSN8_PYRYE</name>
<protein>
    <submittedName>
        <fullName evidence="1">Uncharacterized protein</fullName>
    </submittedName>
</protein>
<reference evidence="1" key="1">
    <citation type="submission" date="2019-11" db="EMBL/GenBank/DDBJ databases">
        <title>Nori genome reveals adaptations in red seaweeds to the harsh intertidal environment.</title>
        <authorList>
            <person name="Wang D."/>
            <person name="Mao Y."/>
        </authorList>
    </citation>
    <scope>NUCLEOTIDE SEQUENCE</scope>
    <source>
        <tissue evidence="1">Gametophyte</tissue>
    </source>
</reference>
<comment type="caution">
    <text evidence="1">The sequence shown here is derived from an EMBL/GenBank/DDBJ whole genome shotgun (WGS) entry which is preliminary data.</text>
</comment>
<organism evidence="1 2">
    <name type="scientific">Pyropia yezoensis</name>
    <name type="common">Susabi-nori</name>
    <name type="synonym">Porphyra yezoensis</name>
    <dbReference type="NCBI Taxonomy" id="2788"/>
    <lineage>
        <taxon>Eukaryota</taxon>
        <taxon>Rhodophyta</taxon>
        <taxon>Bangiophyceae</taxon>
        <taxon>Bangiales</taxon>
        <taxon>Bangiaceae</taxon>
        <taxon>Pyropia</taxon>
    </lineage>
</organism>
<sequence length="923" mass="98496">MMSTKHGCAFFASLGGKALGVYPPKELLQVLMNHRAAPSTVQKVTAGARPGGAVTANQGMRNRRRPSPGAQGDGGEGADADDEAVCDGGDLTPAPPLLDGGPARSKHAVVAPPHQFVVAALSSRMQDAVLQGLGVLNEEIHGHGDLGVLRPVASGRALFCADAKKSLAVWAAATSQGVSFYCSCGTDKKDENVSALVRTGLSSSCRHASALSVALRGAADHLRCASVRALLHAHPSLDNAKASPTNVEAVLVSDKSDGSRVHAVAFDGIWAVVHTAPLRARRGRPVCTHLPCRTRSTTCVHSCAVKAPQAGYGAFGDGSDVEQASEEEEDMDSDVSLADGTTEHPARPPDAPPRRRPAAPSARKKGLPREFIDTDHPRRARNMLPCESETAACRRWDKLARCEVVADGGELDLFEGLCTSCGQAAVIQGKAVTAELHTLSGLLNVRTFKTKCTAALCGKDVRFDGSCVGLFCYSEQTVYTRTFLDVILFTIISTKSSISAASAVSAFQLHCTGSVYLYDTAQSRQELSKATDQYSRTLFIPSQLYKYEVCYSSSGKPYLALVVDGQIIGIFREASFPFERVSANVPTIPISIDNACAVPSAKVRKCVRQRLKAAIGEQVTFSSADQVAMAKFVSVGGVAPPFGDHASAGHRAETAEWAACCFFSSFFKLTAVARQADACSEAAPATPPPAGEVSMPGDVVKGIEEQASKGTSHVRYCVTIPYAIGVKELLPVVKRERWSIIYAFFRTFVAEPVIGAFSGCAVDDIKKLAVALVSGKKKAEWMKLSPCVHKLHVVWPALDMLADDMDSDLELCRAFGELLMFALHTDQHMEDLWRSNMNADSLRFEAKWTHTDAAKFRNWRQQQPAPATLPSGLMALPGARGRAAVQAEEVRSGIVFPTLEQVRPHGSDAVAAAARQAPNDSVI</sequence>
<dbReference type="EMBL" id="CM020618">
    <property type="protein sequence ID" value="KAK1860623.1"/>
    <property type="molecule type" value="Genomic_DNA"/>
</dbReference>
<evidence type="ECO:0000313" key="1">
    <source>
        <dbReference type="EMBL" id="KAK1860623.1"/>
    </source>
</evidence>